<dbReference type="SUPFAM" id="SSF53474">
    <property type="entry name" value="alpha/beta-Hydrolases"/>
    <property type="match status" value="1"/>
</dbReference>
<gene>
    <name evidence="3" type="ORF">FDO65_06465</name>
</gene>
<evidence type="ECO:0000313" key="3">
    <source>
        <dbReference type="EMBL" id="TKV61258.1"/>
    </source>
</evidence>
<keyword evidence="2" id="KW-0812">Transmembrane</keyword>
<organism evidence="3 4">
    <name type="scientific">Nakamurella flava</name>
    <dbReference type="NCBI Taxonomy" id="2576308"/>
    <lineage>
        <taxon>Bacteria</taxon>
        <taxon>Bacillati</taxon>
        <taxon>Actinomycetota</taxon>
        <taxon>Actinomycetes</taxon>
        <taxon>Nakamurellales</taxon>
        <taxon>Nakamurellaceae</taxon>
        <taxon>Nakamurella</taxon>
    </lineage>
</organism>
<dbReference type="Gene3D" id="3.40.50.1820">
    <property type="entry name" value="alpha/beta hydrolase"/>
    <property type="match status" value="1"/>
</dbReference>
<name>A0A4U6QM97_9ACTN</name>
<dbReference type="OrthoDB" id="5185334at2"/>
<proteinExistence type="predicted"/>
<reference evidence="3 4" key="1">
    <citation type="submission" date="2019-05" db="EMBL/GenBank/DDBJ databases">
        <title>Nakamurella sp. N5BH11, whole genome shotgun sequence.</title>
        <authorList>
            <person name="Tuo L."/>
        </authorList>
    </citation>
    <scope>NUCLEOTIDE SEQUENCE [LARGE SCALE GENOMIC DNA]</scope>
    <source>
        <strain evidence="3 4">N5BH11</strain>
    </source>
</reference>
<evidence type="ECO:0000313" key="4">
    <source>
        <dbReference type="Proteomes" id="UP000306985"/>
    </source>
</evidence>
<keyword evidence="2" id="KW-0472">Membrane</keyword>
<dbReference type="AlphaFoldDB" id="A0A4U6QM97"/>
<keyword evidence="4" id="KW-1185">Reference proteome</keyword>
<protein>
    <recommendedName>
        <fullName evidence="5">Alpha/beta hydrolase</fullName>
    </recommendedName>
</protein>
<evidence type="ECO:0000256" key="2">
    <source>
        <dbReference type="SAM" id="Phobius"/>
    </source>
</evidence>
<dbReference type="Proteomes" id="UP000306985">
    <property type="component" value="Unassembled WGS sequence"/>
</dbReference>
<dbReference type="RefSeq" id="WP_137448562.1">
    <property type="nucleotide sequence ID" value="NZ_SZZH01000001.1"/>
</dbReference>
<feature type="region of interest" description="Disordered" evidence="1">
    <location>
        <begin position="221"/>
        <end position="255"/>
    </location>
</feature>
<evidence type="ECO:0000256" key="1">
    <source>
        <dbReference type="SAM" id="MobiDB-lite"/>
    </source>
</evidence>
<evidence type="ECO:0008006" key="5">
    <source>
        <dbReference type="Google" id="ProtNLM"/>
    </source>
</evidence>
<keyword evidence="2" id="KW-1133">Transmembrane helix</keyword>
<dbReference type="InterPro" id="IPR029058">
    <property type="entry name" value="AB_hydrolase_fold"/>
</dbReference>
<feature type="compositionally biased region" description="Low complexity" evidence="1">
    <location>
        <begin position="239"/>
        <end position="249"/>
    </location>
</feature>
<sequence>MSLPLSPPPSLPASLPLAPPVPVAEYDSPTDRAARRRERAVGRTLSRSRWWWWPMIVALVLMGMWGVLRADQFLSGVLVWPRQGARFVEVSASLPTGSAMEATGGPMTVVISGLNTKSGTAVATALLPALSADGGRVFSLVYGSGIADEDLVTKYDALVATVRPDEVTFFGSSMGGDIALNLAAHAHKLRQQQLDARAAERLRASAGPFADAPVLDGAALRAPATGGVSPGDAAPSTDPSATTQGTAGPAPAPRVSTVYLDCSPLAADDVRDRSRTSADILTTLTEAAGTDGGAATRVVVEVMAQRRQWSSGLLPAVSVRGDDLLFKYRQVMREKISSPGISTALVKDQYGVIRRMDAEARFAELGAGAEPVRIVYFRPVVAAADTVVAVERVTRELGRLAAAHGVEVRAVGVPDGHHASAQTVPQAYLAALATPFPGVELIGEPTQVTVLAAGRR</sequence>
<comment type="caution">
    <text evidence="3">The sequence shown here is derived from an EMBL/GenBank/DDBJ whole genome shotgun (WGS) entry which is preliminary data.</text>
</comment>
<accession>A0A4U6QM97</accession>
<feature type="transmembrane region" description="Helical" evidence="2">
    <location>
        <begin position="50"/>
        <end position="68"/>
    </location>
</feature>
<dbReference type="EMBL" id="SZZH01000001">
    <property type="protein sequence ID" value="TKV61258.1"/>
    <property type="molecule type" value="Genomic_DNA"/>
</dbReference>